<dbReference type="InterPro" id="IPR041654">
    <property type="entry name" value="StyA_sbd"/>
</dbReference>
<dbReference type="AlphaFoldDB" id="A0A7W8VHP1"/>
<evidence type="ECO:0000259" key="1">
    <source>
        <dbReference type="Pfam" id="PF17885"/>
    </source>
</evidence>
<evidence type="ECO:0000313" key="3">
    <source>
        <dbReference type="Proteomes" id="UP000572635"/>
    </source>
</evidence>
<dbReference type="Pfam" id="PF17885">
    <property type="entry name" value="Smoa_sbd"/>
    <property type="match status" value="1"/>
</dbReference>
<reference evidence="2 3" key="1">
    <citation type="submission" date="2020-08" db="EMBL/GenBank/DDBJ databases">
        <title>Sequencing the genomes of 1000 actinobacteria strains.</title>
        <authorList>
            <person name="Klenk H.-P."/>
        </authorList>
    </citation>
    <scope>NUCLEOTIDE SEQUENCE [LARGE SCALE GENOMIC DNA]</scope>
    <source>
        <strain evidence="2 3">DSM 44551</strain>
    </source>
</reference>
<evidence type="ECO:0000313" key="2">
    <source>
        <dbReference type="EMBL" id="MBB5436254.1"/>
    </source>
</evidence>
<dbReference type="SUPFAM" id="SSF51905">
    <property type="entry name" value="FAD/NAD(P)-binding domain"/>
    <property type="match status" value="1"/>
</dbReference>
<comment type="caution">
    <text evidence="2">The sequence shown here is derived from an EMBL/GenBank/DDBJ whole genome shotgun (WGS) entry which is preliminary data.</text>
</comment>
<dbReference type="InterPro" id="IPR036188">
    <property type="entry name" value="FAD/NAD-bd_sf"/>
</dbReference>
<dbReference type="Gene3D" id="3.30.9.40">
    <property type="match status" value="1"/>
</dbReference>
<dbReference type="RefSeq" id="WP_184399636.1">
    <property type="nucleotide sequence ID" value="NZ_BAAAJD010000109.1"/>
</dbReference>
<proteinExistence type="predicted"/>
<name>A0A7W8VHP1_9ACTN</name>
<dbReference type="EMBL" id="JACHDB010000002">
    <property type="protein sequence ID" value="MBB5436254.1"/>
    <property type="molecule type" value="Genomic_DNA"/>
</dbReference>
<organism evidence="2 3">
    <name type="scientific">Nocardiopsis composta</name>
    <dbReference type="NCBI Taxonomy" id="157465"/>
    <lineage>
        <taxon>Bacteria</taxon>
        <taxon>Bacillati</taxon>
        <taxon>Actinomycetota</taxon>
        <taxon>Actinomycetes</taxon>
        <taxon>Streptosporangiales</taxon>
        <taxon>Nocardiopsidaceae</taxon>
        <taxon>Nocardiopsis</taxon>
    </lineage>
</organism>
<sequence length="424" mass="45559">MTKVLIIGAGDSGLNLCNRLLGAGIEVTLADPRTPEAILWEPEHKLTSLNLPYSQNLIRPEWSGLSQWESKAREVSFRTVQLRLHDPEEPGKELSLVGSLPGEGGFAFEPRLRQHCWLSAATDPVLHDGRPARHVEALYEHSALDFAASRRIADIVVVAVGNGRLGHEFDADAERAGRLRGAGGRPRVRTVTQAYFHALRPGEADAQVISAPAGEVIAVPAFTTEGPAHSIQLIGTPDGPLDCAARLRAGGIRQRPEHVHRTMLEALSDLAPELHDRLLRAEVDPSSVMTTTITPRVRRPVVRLPGGGWAVGLGDTLTTLDPASAQEGGAAPRAAAALGDAIIACHREGRPFGPAEAEAAFERYWSDHGQPAAVVAEMVSWYHQSPRMQAFFAHAAEDPGFADQWAAGIDDPKLLAGMIPAADR</sequence>
<feature type="domain" description="Styrene monooxygenase StyA putative substrate binding" evidence="1">
    <location>
        <begin position="161"/>
        <end position="277"/>
    </location>
</feature>
<accession>A0A7W8VHP1</accession>
<dbReference type="Gene3D" id="3.50.50.60">
    <property type="entry name" value="FAD/NAD(P)-binding domain"/>
    <property type="match status" value="1"/>
</dbReference>
<protein>
    <recommendedName>
        <fullName evidence="1">Styrene monooxygenase StyA putative substrate binding domain-containing protein</fullName>
    </recommendedName>
</protein>
<keyword evidence="3" id="KW-1185">Reference proteome</keyword>
<gene>
    <name evidence="2" type="ORF">HDA36_006402</name>
</gene>
<dbReference type="Proteomes" id="UP000572635">
    <property type="component" value="Unassembled WGS sequence"/>
</dbReference>